<evidence type="ECO:0000313" key="2">
    <source>
        <dbReference type="EMBL" id="KAF7819740.1"/>
    </source>
</evidence>
<evidence type="ECO:0000256" key="1">
    <source>
        <dbReference type="SAM" id="MobiDB-lite"/>
    </source>
</evidence>
<dbReference type="Proteomes" id="UP000634136">
    <property type="component" value="Unassembled WGS sequence"/>
</dbReference>
<name>A0A834WDX4_9FABA</name>
<sequence length="29" mass="3136">MAKGMSKGCGKYRSGYDSAEFGEEYNGVN</sequence>
<reference evidence="2" key="1">
    <citation type="submission" date="2020-09" db="EMBL/GenBank/DDBJ databases">
        <title>Genome-Enabled Discovery of Anthraquinone Biosynthesis in Senna tora.</title>
        <authorList>
            <person name="Kang S.-H."/>
            <person name="Pandey R.P."/>
            <person name="Lee C.-M."/>
            <person name="Sim J.-S."/>
            <person name="Jeong J.-T."/>
            <person name="Choi B.-S."/>
            <person name="Jung M."/>
            <person name="Ginzburg D."/>
            <person name="Zhao K."/>
            <person name="Won S.Y."/>
            <person name="Oh T.-J."/>
            <person name="Yu Y."/>
            <person name="Kim N.-H."/>
            <person name="Lee O.R."/>
            <person name="Lee T.-H."/>
            <person name="Bashyal P."/>
            <person name="Kim T.-S."/>
            <person name="Lee W.-H."/>
            <person name="Kawkins C."/>
            <person name="Kim C.-K."/>
            <person name="Kim J.S."/>
            <person name="Ahn B.O."/>
            <person name="Rhee S.Y."/>
            <person name="Sohng J.K."/>
        </authorList>
    </citation>
    <scope>NUCLEOTIDE SEQUENCE</scope>
    <source>
        <tissue evidence="2">Leaf</tissue>
    </source>
</reference>
<keyword evidence="3" id="KW-1185">Reference proteome</keyword>
<dbReference type="EMBL" id="JAAIUW010000008">
    <property type="protein sequence ID" value="KAF7819740.1"/>
    <property type="molecule type" value="Genomic_DNA"/>
</dbReference>
<organism evidence="2 3">
    <name type="scientific">Senna tora</name>
    <dbReference type="NCBI Taxonomy" id="362788"/>
    <lineage>
        <taxon>Eukaryota</taxon>
        <taxon>Viridiplantae</taxon>
        <taxon>Streptophyta</taxon>
        <taxon>Embryophyta</taxon>
        <taxon>Tracheophyta</taxon>
        <taxon>Spermatophyta</taxon>
        <taxon>Magnoliopsida</taxon>
        <taxon>eudicotyledons</taxon>
        <taxon>Gunneridae</taxon>
        <taxon>Pentapetalae</taxon>
        <taxon>rosids</taxon>
        <taxon>fabids</taxon>
        <taxon>Fabales</taxon>
        <taxon>Fabaceae</taxon>
        <taxon>Caesalpinioideae</taxon>
        <taxon>Cassia clade</taxon>
        <taxon>Senna</taxon>
    </lineage>
</organism>
<gene>
    <name evidence="2" type="ORF">G2W53_025195</name>
</gene>
<feature type="region of interest" description="Disordered" evidence="1">
    <location>
        <begin position="1"/>
        <end position="29"/>
    </location>
</feature>
<protein>
    <submittedName>
        <fullName evidence="2">Uncharacterized protein</fullName>
    </submittedName>
</protein>
<dbReference type="AlphaFoldDB" id="A0A834WDX4"/>
<proteinExistence type="predicted"/>
<accession>A0A834WDX4</accession>
<comment type="caution">
    <text evidence="2">The sequence shown here is derived from an EMBL/GenBank/DDBJ whole genome shotgun (WGS) entry which is preliminary data.</text>
</comment>
<evidence type="ECO:0000313" key="3">
    <source>
        <dbReference type="Proteomes" id="UP000634136"/>
    </source>
</evidence>